<keyword evidence="1" id="KW-0175">Coiled coil</keyword>
<proteinExistence type="predicted"/>
<evidence type="ECO:0000256" key="3">
    <source>
        <dbReference type="SAM" id="SignalP"/>
    </source>
</evidence>
<comment type="caution">
    <text evidence="4">The sequence shown here is derived from an EMBL/GenBank/DDBJ whole genome shotgun (WGS) entry which is preliminary data.</text>
</comment>
<name>A0ABD4XA73_9RHOB</name>
<accession>A0ABD4XA73</accession>
<protein>
    <submittedName>
        <fullName evidence="4">Uncharacterized protein</fullName>
    </submittedName>
</protein>
<evidence type="ECO:0000256" key="2">
    <source>
        <dbReference type="SAM" id="MobiDB-lite"/>
    </source>
</evidence>
<evidence type="ECO:0000313" key="4">
    <source>
        <dbReference type="EMBL" id="MDE4166343.1"/>
    </source>
</evidence>
<reference evidence="4 5" key="1">
    <citation type="submission" date="2023-02" db="EMBL/GenBank/DDBJ databases">
        <title>Population genomics of bacteria associated with diatom.</title>
        <authorList>
            <person name="Xie J."/>
            <person name="Wang H."/>
        </authorList>
    </citation>
    <scope>NUCLEOTIDE SEQUENCE [LARGE SCALE GENOMIC DNA]</scope>
    <source>
        <strain evidence="4 5">PT47_8</strain>
    </source>
</reference>
<dbReference type="AlphaFoldDB" id="A0ABD4XA73"/>
<keyword evidence="3" id="KW-0732">Signal</keyword>
<organism evidence="4 5">
    <name type="scientific">Phaeobacter gallaeciensis</name>
    <dbReference type="NCBI Taxonomy" id="60890"/>
    <lineage>
        <taxon>Bacteria</taxon>
        <taxon>Pseudomonadati</taxon>
        <taxon>Pseudomonadota</taxon>
        <taxon>Alphaproteobacteria</taxon>
        <taxon>Rhodobacterales</taxon>
        <taxon>Roseobacteraceae</taxon>
        <taxon>Phaeobacter</taxon>
    </lineage>
</organism>
<evidence type="ECO:0000256" key="1">
    <source>
        <dbReference type="SAM" id="Coils"/>
    </source>
</evidence>
<dbReference type="EMBL" id="JARCJK010000005">
    <property type="protein sequence ID" value="MDE4166343.1"/>
    <property type="molecule type" value="Genomic_DNA"/>
</dbReference>
<dbReference type="RefSeq" id="WP_065272969.1">
    <property type="nucleotide sequence ID" value="NZ_JARCJF010000005.1"/>
</dbReference>
<dbReference type="Proteomes" id="UP001218364">
    <property type="component" value="Unassembled WGS sequence"/>
</dbReference>
<feature type="region of interest" description="Disordered" evidence="2">
    <location>
        <begin position="116"/>
        <end position="138"/>
    </location>
</feature>
<feature type="chain" id="PRO_5044754750" evidence="3">
    <location>
        <begin position="26"/>
        <end position="192"/>
    </location>
</feature>
<sequence>MTQSFLNRCAAASAVMALTAGPVLAQSAPVLYTVIVPAGEFGSAAFLRQLVTSLSAAKAFCADIDAAEYRVDCLAERLESVSAEIPEDSDYEEVRQVLRDTARDIHRLTRNNRDWKQGNAYASRKASPSDRTTRPLTPVNPARAAQVNQQASAILDQAQTVLLRSAEAAEERRSQYVQIAEALGSNKVLLRS</sequence>
<feature type="coiled-coil region" evidence="1">
    <location>
        <begin position="64"/>
        <end position="111"/>
    </location>
</feature>
<gene>
    <name evidence="4" type="ORF">PXK24_11620</name>
</gene>
<feature type="signal peptide" evidence="3">
    <location>
        <begin position="1"/>
        <end position="25"/>
    </location>
</feature>
<evidence type="ECO:0000313" key="5">
    <source>
        <dbReference type="Proteomes" id="UP001218364"/>
    </source>
</evidence>